<dbReference type="InterPro" id="IPR020568">
    <property type="entry name" value="Ribosomal_Su5_D2-typ_SF"/>
</dbReference>
<evidence type="ECO:0000256" key="1">
    <source>
        <dbReference type="ARBA" id="ARBA00022670"/>
    </source>
</evidence>
<dbReference type="SUPFAM" id="SSF52540">
    <property type="entry name" value="P-loop containing nucleoside triphosphate hydrolases"/>
    <property type="match status" value="2"/>
</dbReference>
<dbReference type="InterPro" id="IPR027065">
    <property type="entry name" value="Lon_Prtase"/>
</dbReference>
<feature type="active site" evidence="2">
    <location>
        <position position="700"/>
    </location>
</feature>
<dbReference type="PATRIC" id="fig|84022.5.peg.3494"/>
<dbReference type="RefSeq" id="WP_052661300.1">
    <property type="nucleotide sequence ID" value="NZ_CP009687.1"/>
</dbReference>
<feature type="active site" evidence="2">
    <location>
        <position position="657"/>
    </location>
</feature>
<keyword evidence="4" id="KW-1185">Reference proteome</keyword>
<accession>A0A0D8IE92</accession>
<dbReference type="EMBL" id="CP009687">
    <property type="protein sequence ID" value="AKL96748.1"/>
    <property type="molecule type" value="Genomic_DNA"/>
</dbReference>
<keyword evidence="2 3" id="KW-0378">Hydrolase</keyword>
<dbReference type="GO" id="GO:0004176">
    <property type="term" value="F:ATP-dependent peptidase activity"/>
    <property type="evidence" value="ECO:0007669"/>
    <property type="project" value="UniProtKB-UniRule"/>
</dbReference>
<dbReference type="Gene3D" id="3.30.230.10">
    <property type="match status" value="1"/>
</dbReference>
<dbReference type="InterPro" id="IPR014721">
    <property type="entry name" value="Ribsml_uS5_D2-typ_fold_subgr"/>
</dbReference>
<sequence>MINQFRLKPEGLTSPCHVEDLDFETTAELEPLKGIIGQDRAVEALEFALKMKKKGYNVFIAGLSGTGRNSYAHSITEKFAKDIMIPNDWVYVFNFKNPDMPKALSMETGLGLQFKKDIEGMIEILKKEIPIAYNGREYETKKSEILREFQRKNQEIVHQLNNTAQNSGFLFKESEHGLITVPLKDDRPMTQEEYNALTVEEMEEIRHRSNELGLETLEILNKIRDLEEQLNDAVKKLDKKVAYELINYHIKKLIQRYGHSGGLREFINDVEEDILENIDAFKKDKEPKEPEELLMMPLKFNENFFNRYKVNLFISNAELTHAPIINETNPTFANLLGTIEYKNEMGILKTDFMEIKPGSLHKANGGFLIIQAKEILSQPYAWETLKRALKTGEINIESLNKQMGYVVTSSLKPQPIPIDLKVIIIGDAYIYHMLFSMDEDFKKLFKVMADFDVEMEKNQENVMKMAKFIAAHCREVGLKDFDKTAVARIIEYSSRLADHQSKLSSRFNQIVEILYEADTWAQLENADQVTKQHVEKAIQKKIYRNSKYEEKLNEMFEEETLLIDVEGEKIGQINGLAVMGTGEYSFGKPSRITVSTYRGKAGIINIEREVKKSGSLHDKGVLILSGYLGCKYAQEKPMSLSVSISFEQNYSIIDGDSASSTELYAILSSIAQVPIKQSIAVTGSVNQKGEIQPIGGVNEKIEGFFDICKIKGLTGEQGVMIPKQNVKNLMLKEEVIEAVRENKFHIYSIGHVEEGIEVLTGIPAGEKNDKGEYPKGTMNELITEKLKNIVDEEEEK</sequence>
<dbReference type="Gene3D" id="3.40.50.300">
    <property type="entry name" value="P-loop containing nucleotide triphosphate hydrolases"/>
    <property type="match status" value="2"/>
</dbReference>
<dbReference type="Pfam" id="PF05362">
    <property type="entry name" value="Lon_C"/>
    <property type="match status" value="1"/>
</dbReference>
<dbReference type="InterPro" id="IPR046843">
    <property type="entry name" value="LonB_AAA-LID"/>
</dbReference>
<dbReference type="InterPro" id="IPR046844">
    <property type="entry name" value="Lon-like_helical"/>
</dbReference>
<dbReference type="KEGG" id="cace:CACET_c33040"/>
<gene>
    <name evidence="3" type="primary">ycbZ</name>
    <name evidence="3" type="ORF">CACET_c33040</name>
</gene>
<reference evidence="3 4" key="1">
    <citation type="submission" date="2014-10" db="EMBL/GenBank/DDBJ databases">
        <title>Genome sequence of Clostridium aceticum DSM 1496.</title>
        <authorList>
            <person name="Poehlein A."/>
            <person name="Schiel-Bengelsdorf B."/>
            <person name="Gottschalk G."/>
            <person name="Duerre P."/>
            <person name="Daniel R."/>
        </authorList>
    </citation>
    <scope>NUCLEOTIDE SEQUENCE [LARGE SCALE GENOMIC DNA]</scope>
    <source>
        <strain evidence="3 4">DSM 1496</strain>
    </source>
</reference>
<name>A0A0D8IE92_9CLOT</name>
<dbReference type="OrthoDB" id="9758568at2"/>
<evidence type="ECO:0000313" key="3">
    <source>
        <dbReference type="EMBL" id="AKL96748.1"/>
    </source>
</evidence>
<dbReference type="Pfam" id="PF20437">
    <property type="entry name" value="LonC_helical"/>
    <property type="match status" value="1"/>
</dbReference>
<dbReference type="PROSITE" id="PS51786">
    <property type="entry name" value="LON_PROTEOLYTIC"/>
    <property type="match status" value="1"/>
</dbReference>
<dbReference type="STRING" id="84022.CACET_c33040"/>
<comment type="catalytic activity">
    <reaction evidence="2">
        <text>Hydrolysis of proteins in presence of ATP.</text>
        <dbReference type="EC" id="3.4.21.53"/>
    </reaction>
</comment>
<dbReference type="SUPFAM" id="SSF54211">
    <property type="entry name" value="Ribosomal protein S5 domain 2-like"/>
    <property type="match status" value="1"/>
</dbReference>
<dbReference type="PRINTS" id="PR00830">
    <property type="entry name" value="ENDOLAPTASE"/>
</dbReference>
<dbReference type="InterPro" id="IPR041699">
    <property type="entry name" value="AAA_32"/>
</dbReference>
<dbReference type="InterPro" id="IPR027417">
    <property type="entry name" value="P-loop_NTPase"/>
</dbReference>
<dbReference type="GO" id="GO:0004252">
    <property type="term" value="F:serine-type endopeptidase activity"/>
    <property type="evidence" value="ECO:0007669"/>
    <property type="project" value="UniProtKB-UniRule"/>
</dbReference>
<evidence type="ECO:0000256" key="2">
    <source>
        <dbReference type="PROSITE-ProRule" id="PRU01122"/>
    </source>
</evidence>
<dbReference type="PANTHER" id="PTHR10046">
    <property type="entry name" value="ATP DEPENDENT LON PROTEASE FAMILY MEMBER"/>
    <property type="match status" value="1"/>
</dbReference>
<dbReference type="GO" id="GO:0030163">
    <property type="term" value="P:protein catabolic process"/>
    <property type="evidence" value="ECO:0007669"/>
    <property type="project" value="InterPro"/>
</dbReference>
<dbReference type="GO" id="GO:0005524">
    <property type="term" value="F:ATP binding"/>
    <property type="evidence" value="ECO:0007669"/>
    <property type="project" value="InterPro"/>
</dbReference>
<keyword evidence="1 2" id="KW-0645">Protease</keyword>
<protein>
    <recommendedName>
        <fullName evidence="2">endopeptidase La</fullName>
        <ecNumber evidence="2">3.4.21.53</ecNumber>
    </recommendedName>
</protein>
<organism evidence="3 4">
    <name type="scientific">Clostridium aceticum</name>
    <dbReference type="NCBI Taxonomy" id="84022"/>
    <lineage>
        <taxon>Bacteria</taxon>
        <taxon>Bacillati</taxon>
        <taxon>Bacillota</taxon>
        <taxon>Clostridia</taxon>
        <taxon>Eubacteriales</taxon>
        <taxon>Clostridiaceae</taxon>
        <taxon>Clostridium</taxon>
    </lineage>
</organism>
<dbReference type="AlphaFoldDB" id="A0A0D8IE92"/>
<evidence type="ECO:0000313" key="4">
    <source>
        <dbReference type="Proteomes" id="UP000035704"/>
    </source>
</evidence>
<proteinExistence type="inferred from homology"/>
<dbReference type="GO" id="GO:0006508">
    <property type="term" value="P:proteolysis"/>
    <property type="evidence" value="ECO:0007669"/>
    <property type="project" value="UniProtKB-KW"/>
</dbReference>
<keyword evidence="2" id="KW-0720">Serine protease</keyword>
<dbReference type="InterPro" id="IPR008269">
    <property type="entry name" value="Lon_proteolytic"/>
</dbReference>
<dbReference type="Pfam" id="PF13654">
    <property type="entry name" value="AAA_32"/>
    <property type="match status" value="1"/>
</dbReference>
<dbReference type="Proteomes" id="UP000035704">
    <property type="component" value="Chromosome"/>
</dbReference>
<dbReference type="Gene3D" id="1.10.8.60">
    <property type="match status" value="1"/>
</dbReference>
<dbReference type="Pfam" id="PF20436">
    <property type="entry name" value="LonB_AAA-LID"/>
    <property type="match status" value="1"/>
</dbReference>
<dbReference type="EC" id="3.4.21.53" evidence="2"/>
<comment type="similarity">
    <text evidence="2">Belongs to the peptidase S16 family.</text>
</comment>